<dbReference type="EMBL" id="BTGU01000074">
    <property type="protein sequence ID" value="GMN57988.1"/>
    <property type="molecule type" value="Genomic_DNA"/>
</dbReference>
<sequence>MRITRFPSGGPLEFHKMVEEAEKESKPLKKHHVVAATRPNPKKAYHRSHMNDWHPKVFYISVKSID</sequence>
<accession>A0AA88DME7</accession>
<keyword evidence="2" id="KW-1185">Reference proteome</keyword>
<evidence type="ECO:0000313" key="2">
    <source>
        <dbReference type="Proteomes" id="UP001187192"/>
    </source>
</evidence>
<name>A0AA88DME7_FICCA</name>
<dbReference type="Proteomes" id="UP001187192">
    <property type="component" value="Unassembled WGS sequence"/>
</dbReference>
<gene>
    <name evidence="1" type="ORF">TIFTF001_027096</name>
</gene>
<protein>
    <submittedName>
        <fullName evidence="1">Uncharacterized protein</fullName>
    </submittedName>
</protein>
<dbReference type="AlphaFoldDB" id="A0AA88DME7"/>
<evidence type="ECO:0000313" key="1">
    <source>
        <dbReference type="EMBL" id="GMN57988.1"/>
    </source>
</evidence>
<proteinExistence type="predicted"/>
<comment type="caution">
    <text evidence="1">The sequence shown here is derived from an EMBL/GenBank/DDBJ whole genome shotgun (WGS) entry which is preliminary data.</text>
</comment>
<organism evidence="1 2">
    <name type="scientific">Ficus carica</name>
    <name type="common">Common fig</name>
    <dbReference type="NCBI Taxonomy" id="3494"/>
    <lineage>
        <taxon>Eukaryota</taxon>
        <taxon>Viridiplantae</taxon>
        <taxon>Streptophyta</taxon>
        <taxon>Embryophyta</taxon>
        <taxon>Tracheophyta</taxon>
        <taxon>Spermatophyta</taxon>
        <taxon>Magnoliopsida</taxon>
        <taxon>eudicotyledons</taxon>
        <taxon>Gunneridae</taxon>
        <taxon>Pentapetalae</taxon>
        <taxon>rosids</taxon>
        <taxon>fabids</taxon>
        <taxon>Rosales</taxon>
        <taxon>Moraceae</taxon>
        <taxon>Ficeae</taxon>
        <taxon>Ficus</taxon>
    </lineage>
</organism>
<reference evidence="1" key="1">
    <citation type="submission" date="2023-07" db="EMBL/GenBank/DDBJ databases">
        <title>draft genome sequence of fig (Ficus carica).</title>
        <authorList>
            <person name="Takahashi T."/>
            <person name="Nishimura K."/>
        </authorList>
    </citation>
    <scope>NUCLEOTIDE SEQUENCE</scope>
</reference>